<comment type="caution">
    <text evidence="7">The sequence shown here is derived from an EMBL/GenBank/DDBJ whole genome shotgun (WGS) entry which is preliminary data.</text>
</comment>
<reference evidence="7 8" key="1">
    <citation type="journal article" date="2018" name="PLoS Genet.">
        <title>Population sequencing reveals clonal diversity and ancestral inbreeding in the grapevine cultivar Chardonnay.</title>
        <authorList>
            <person name="Roach M.J."/>
            <person name="Johnson D.L."/>
            <person name="Bohlmann J."/>
            <person name="van Vuuren H.J."/>
            <person name="Jones S.J."/>
            <person name="Pretorius I.S."/>
            <person name="Schmidt S.A."/>
            <person name="Borneman A.R."/>
        </authorList>
    </citation>
    <scope>NUCLEOTIDE SEQUENCE [LARGE SCALE GENOMIC DNA]</scope>
    <source>
        <strain evidence="8">cv. Chardonnay</strain>
        <tissue evidence="7">Leaf</tissue>
    </source>
</reference>
<feature type="region of interest" description="Disordered" evidence="6">
    <location>
        <begin position="119"/>
        <end position="141"/>
    </location>
</feature>
<keyword evidence="2" id="KW-0723">Serine/threonine-protein kinase</keyword>
<dbReference type="Gene3D" id="3.30.200.20">
    <property type="entry name" value="Phosphorylase Kinase, domain 1"/>
    <property type="match status" value="1"/>
</dbReference>
<accession>A0A438DIA4</accession>
<dbReference type="AlphaFoldDB" id="A0A438DIA4"/>
<keyword evidence="3 7" id="KW-0418">Kinase</keyword>
<evidence type="ECO:0000256" key="3">
    <source>
        <dbReference type="ARBA" id="ARBA00022777"/>
    </source>
</evidence>
<dbReference type="Gene3D" id="1.10.510.10">
    <property type="entry name" value="Transferase(Phosphotransferase) domain 1"/>
    <property type="match status" value="1"/>
</dbReference>
<dbReference type="EMBL" id="QGNW01001612">
    <property type="protein sequence ID" value="RVW35214.1"/>
    <property type="molecule type" value="Genomic_DNA"/>
</dbReference>
<evidence type="ECO:0000256" key="5">
    <source>
        <dbReference type="ARBA" id="ARBA00048679"/>
    </source>
</evidence>
<sequence length="724" mass="81297">MIGPWWEVSEYHSGAGKRVPRAVFVDFEPTVIDEAKRRKISSTSPSGTAYERQRRCCQSVGIYIQNKTAQSSQNMLELLRKVTFSEISPLLLKVWLQLAPLSQRLPLLNHSLVSRSSSQSVNSLNSHTSPEREDKSHAWLTSTAPVRSLPPSCEASQRESRYNEFLGKGAFETVYKAFDEVDGIEVGWGQVEIEDLLVPSTAGKIIFRELFTSGNLRQCREKHKIVTSRPSRTGRSRSFELKLEIWVWQARSVIGTQEFMAPELYEEEYNELVDIYSFGMCILDILEIAAQELLKDAFFTTENSKEPVYNYMQLFNSAHNSFNLPESQSHGMDLDPKADKLSPMDMDPNYKKLSMSTHMKSISGTPHFPALQFERFNKNNLFKLRGEKIDDSSISMTLHLADPCRAKSIHFAFYLDSDTALSIAGEMVEQLDFSNEDVAVIAELIDVMTSELVPTWKPAFKSMLCGANSSCEDSLVLHNGGTSLRHPCDSGSAKGTSDTVTEQHPISLLANGEEQSTVESALSGMSTKDDATVASDANDIKSLECPDDECYEASDRCCFNRDRQLISKHGCEADIVKEACRGPTIEDASEQTRGRETEPTARDRGRKDKSCDTVANMEARLAKVELAMANTQEGLDLIEQGMEKVLHEEFVSFQEKEVRQELAIYKAIVSTWVMATCEASRVEVPKPQGFSGKCNAKELDNFLWHMERYFEAIALVDEATKIRL</sequence>
<evidence type="ECO:0000256" key="2">
    <source>
        <dbReference type="ARBA" id="ARBA00022527"/>
    </source>
</evidence>
<dbReference type="GO" id="GO:0004674">
    <property type="term" value="F:protein serine/threonine kinase activity"/>
    <property type="evidence" value="ECO:0007669"/>
    <property type="project" value="UniProtKB-KW"/>
</dbReference>
<proteinExistence type="predicted"/>
<dbReference type="InterPro" id="IPR011009">
    <property type="entry name" value="Kinase-like_dom_sf"/>
</dbReference>
<dbReference type="EC" id="2.7.11.1" evidence="1"/>
<evidence type="ECO:0000256" key="6">
    <source>
        <dbReference type="SAM" id="MobiDB-lite"/>
    </source>
</evidence>
<name>A0A438DIA4_VITVI</name>
<comment type="catalytic activity">
    <reaction evidence="4">
        <text>L-threonyl-[protein] + ATP = O-phospho-L-threonyl-[protein] + ADP + H(+)</text>
        <dbReference type="Rhea" id="RHEA:46608"/>
        <dbReference type="Rhea" id="RHEA-COMP:11060"/>
        <dbReference type="Rhea" id="RHEA-COMP:11605"/>
        <dbReference type="ChEBI" id="CHEBI:15378"/>
        <dbReference type="ChEBI" id="CHEBI:30013"/>
        <dbReference type="ChEBI" id="CHEBI:30616"/>
        <dbReference type="ChEBI" id="CHEBI:61977"/>
        <dbReference type="ChEBI" id="CHEBI:456216"/>
        <dbReference type="EC" id="2.7.11.1"/>
    </reaction>
</comment>
<protein>
    <recommendedName>
        <fullName evidence="1">non-specific serine/threonine protein kinase</fullName>
        <ecNumber evidence="1">2.7.11.1</ecNumber>
    </recommendedName>
</protein>
<feature type="compositionally biased region" description="Low complexity" evidence="6">
    <location>
        <begin position="119"/>
        <end position="128"/>
    </location>
</feature>
<dbReference type="SUPFAM" id="SSF56112">
    <property type="entry name" value="Protein kinase-like (PK-like)"/>
    <property type="match status" value="1"/>
</dbReference>
<dbReference type="InterPro" id="IPR050588">
    <property type="entry name" value="WNK_Ser-Thr_kinase"/>
</dbReference>
<evidence type="ECO:0000256" key="4">
    <source>
        <dbReference type="ARBA" id="ARBA00047899"/>
    </source>
</evidence>
<organism evidence="7 8">
    <name type="scientific">Vitis vinifera</name>
    <name type="common">Grape</name>
    <dbReference type="NCBI Taxonomy" id="29760"/>
    <lineage>
        <taxon>Eukaryota</taxon>
        <taxon>Viridiplantae</taxon>
        <taxon>Streptophyta</taxon>
        <taxon>Embryophyta</taxon>
        <taxon>Tracheophyta</taxon>
        <taxon>Spermatophyta</taxon>
        <taxon>Magnoliopsida</taxon>
        <taxon>eudicotyledons</taxon>
        <taxon>Gunneridae</taxon>
        <taxon>Pentapetalae</taxon>
        <taxon>rosids</taxon>
        <taxon>Vitales</taxon>
        <taxon>Vitaceae</taxon>
        <taxon>Viteae</taxon>
        <taxon>Vitis</taxon>
    </lineage>
</organism>
<gene>
    <name evidence="7" type="primary">WNK4_0</name>
    <name evidence="7" type="ORF">CK203_101911</name>
</gene>
<keyword evidence="3 7" id="KW-0808">Transferase</keyword>
<comment type="catalytic activity">
    <reaction evidence="5">
        <text>L-seryl-[protein] + ATP = O-phospho-L-seryl-[protein] + ADP + H(+)</text>
        <dbReference type="Rhea" id="RHEA:17989"/>
        <dbReference type="Rhea" id="RHEA-COMP:9863"/>
        <dbReference type="Rhea" id="RHEA-COMP:11604"/>
        <dbReference type="ChEBI" id="CHEBI:15378"/>
        <dbReference type="ChEBI" id="CHEBI:29999"/>
        <dbReference type="ChEBI" id="CHEBI:30616"/>
        <dbReference type="ChEBI" id="CHEBI:83421"/>
        <dbReference type="ChEBI" id="CHEBI:456216"/>
        <dbReference type="EC" id="2.7.11.1"/>
    </reaction>
</comment>
<evidence type="ECO:0000256" key="1">
    <source>
        <dbReference type="ARBA" id="ARBA00012513"/>
    </source>
</evidence>
<evidence type="ECO:0000313" key="7">
    <source>
        <dbReference type="EMBL" id="RVW35214.1"/>
    </source>
</evidence>
<dbReference type="Proteomes" id="UP000288805">
    <property type="component" value="Unassembled WGS sequence"/>
</dbReference>
<evidence type="ECO:0000313" key="8">
    <source>
        <dbReference type="Proteomes" id="UP000288805"/>
    </source>
</evidence>
<feature type="compositionally biased region" description="Basic and acidic residues" evidence="6">
    <location>
        <begin position="590"/>
        <end position="610"/>
    </location>
</feature>
<dbReference type="PANTHER" id="PTHR13902">
    <property type="entry name" value="SERINE/THREONINE-PROTEIN KINASE WNK WITH NO LYSINE -RELATED"/>
    <property type="match status" value="1"/>
</dbReference>
<feature type="region of interest" description="Disordered" evidence="6">
    <location>
        <begin position="586"/>
        <end position="610"/>
    </location>
</feature>